<evidence type="ECO:0000313" key="3">
    <source>
        <dbReference type="EMBL" id="POM64598.1"/>
    </source>
</evidence>
<accession>A0A2P4XGB4</accession>
<dbReference type="EMBL" id="NCKW01011073">
    <property type="protein sequence ID" value="POM64598.1"/>
    <property type="molecule type" value="Genomic_DNA"/>
</dbReference>
<protein>
    <submittedName>
        <fullName evidence="3">Copialike retrotransposable element</fullName>
    </submittedName>
</protein>
<feature type="domain" description="Retroviral polymerase SH3-like" evidence="2">
    <location>
        <begin position="17"/>
        <end position="53"/>
    </location>
</feature>
<evidence type="ECO:0000256" key="1">
    <source>
        <dbReference type="SAM" id="MobiDB-lite"/>
    </source>
</evidence>
<name>A0A2P4XGB4_9STRA</name>
<comment type="caution">
    <text evidence="3">The sequence shown here is derived from an EMBL/GenBank/DDBJ whole genome shotgun (WGS) entry which is preliminary data.</text>
</comment>
<keyword evidence="4" id="KW-1185">Reference proteome</keyword>
<dbReference type="Pfam" id="PF25597">
    <property type="entry name" value="SH3_retrovirus"/>
    <property type="match status" value="1"/>
</dbReference>
<feature type="region of interest" description="Disordered" evidence="1">
    <location>
        <begin position="52"/>
        <end position="92"/>
    </location>
</feature>
<gene>
    <name evidence="3" type="ORF">PHPALM_19846</name>
</gene>
<sequence length="92" mass="10356">MGKLVVFGSPCKVYRDPRNMHFSHRALEGLIIGISEETKGYRVYLPKSRVVATTQQESESDAETVGNVDAGTASGRVKKEKERTKKKSWQRD</sequence>
<feature type="compositionally biased region" description="Basic and acidic residues" evidence="1">
    <location>
        <begin position="77"/>
        <end position="92"/>
    </location>
</feature>
<evidence type="ECO:0000259" key="2">
    <source>
        <dbReference type="Pfam" id="PF25597"/>
    </source>
</evidence>
<organism evidence="3 4">
    <name type="scientific">Phytophthora palmivora</name>
    <dbReference type="NCBI Taxonomy" id="4796"/>
    <lineage>
        <taxon>Eukaryota</taxon>
        <taxon>Sar</taxon>
        <taxon>Stramenopiles</taxon>
        <taxon>Oomycota</taxon>
        <taxon>Peronosporomycetes</taxon>
        <taxon>Peronosporales</taxon>
        <taxon>Peronosporaceae</taxon>
        <taxon>Phytophthora</taxon>
    </lineage>
</organism>
<evidence type="ECO:0000313" key="4">
    <source>
        <dbReference type="Proteomes" id="UP000237271"/>
    </source>
</evidence>
<dbReference type="Proteomes" id="UP000237271">
    <property type="component" value="Unassembled WGS sequence"/>
</dbReference>
<dbReference type="AlphaFoldDB" id="A0A2P4XGB4"/>
<proteinExistence type="predicted"/>
<reference evidence="3 4" key="1">
    <citation type="journal article" date="2017" name="Genome Biol. Evol.">
        <title>Phytophthora megakarya and P. palmivora, closely related causal agents of cacao black pod rot, underwent increases in genome sizes and gene numbers by different mechanisms.</title>
        <authorList>
            <person name="Ali S.S."/>
            <person name="Shao J."/>
            <person name="Lary D.J."/>
            <person name="Kronmiller B."/>
            <person name="Shen D."/>
            <person name="Strem M.D."/>
            <person name="Amoako-Attah I."/>
            <person name="Akrofi A.Y."/>
            <person name="Begoude B.A."/>
            <person name="Ten Hoopen G.M."/>
            <person name="Coulibaly K."/>
            <person name="Kebe B.I."/>
            <person name="Melnick R.L."/>
            <person name="Guiltinan M.J."/>
            <person name="Tyler B.M."/>
            <person name="Meinhardt L.W."/>
            <person name="Bailey B.A."/>
        </authorList>
    </citation>
    <scope>NUCLEOTIDE SEQUENCE [LARGE SCALE GENOMIC DNA]</scope>
    <source>
        <strain evidence="4">sbr112.9</strain>
    </source>
</reference>
<dbReference type="InterPro" id="IPR057670">
    <property type="entry name" value="SH3_retrovirus"/>
</dbReference>
<dbReference type="OrthoDB" id="413361at2759"/>